<evidence type="ECO:0000256" key="1">
    <source>
        <dbReference type="SAM" id="Phobius"/>
    </source>
</evidence>
<name>A0A512CYU1_9MICO</name>
<proteinExistence type="predicted"/>
<evidence type="ECO:0000313" key="3">
    <source>
        <dbReference type="Proteomes" id="UP000321534"/>
    </source>
</evidence>
<keyword evidence="1" id="KW-1133">Transmembrane helix</keyword>
<feature type="transmembrane region" description="Helical" evidence="1">
    <location>
        <begin position="28"/>
        <end position="46"/>
    </location>
</feature>
<keyword evidence="3" id="KW-1185">Reference proteome</keyword>
<keyword evidence="1" id="KW-0812">Transmembrane</keyword>
<feature type="transmembrane region" description="Helical" evidence="1">
    <location>
        <begin position="270"/>
        <end position="289"/>
    </location>
</feature>
<protein>
    <submittedName>
        <fullName evidence="2">Uncharacterized protein</fullName>
    </submittedName>
</protein>
<accession>A0A512CYU1</accession>
<reference evidence="2 3" key="1">
    <citation type="submission" date="2019-07" db="EMBL/GenBank/DDBJ databases">
        <title>Whole genome shotgun sequence of Terrabacter aerolatus NBRC 106305.</title>
        <authorList>
            <person name="Hosoyama A."/>
            <person name="Uohara A."/>
            <person name="Ohji S."/>
            <person name="Ichikawa N."/>
        </authorList>
    </citation>
    <scope>NUCLEOTIDE SEQUENCE [LARGE SCALE GENOMIC DNA]</scope>
    <source>
        <strain evidence="2 3">NBRC 106305</strain>
    </source>
</reference>
<dbReference type="OrthoDB" id="4087617at2"/>
<dbReference type="Proteomes" id="UP000321534">
    <property type="component" value="Unassembled WGS sequence"/>
</dbReference>
<dbReference type="EMBL" id="BJYX01000004">
    <property type="protein sequence ID" value="GEO29382.1"/>
    <property type="molecule type" value="Genomic_DNA"/>
</dbReference>
<comment type="caution">
    <text evidence="2">The sequence shown here is derived from an EMBL/GenBank/DDBJ whole genome shotgun (WGS) entry which is preliminary data.</text>
</comment>
<organism evidence="2 3">
    <name type="scientific">Terrabacter aerolatus</name>
    <dbReference type="NCBI Taxonomy" id="422442"/>
    <lineage>
        <taxon>Bacteria</taxon>
        <taxon>Bacillati</taxon>
        <taxon>Actinomycetota</taxon>
        <taxon>Actinomycetes</taxon>
        <taxon>Micrococcales</taxon>
        <taxon>Intrasporangiaceae</taxon>
        <taxon>Terrabacter</taxon>
    </lineage>
</organism>
<evidence type="ECO:0000313" key="2">
    <source>
        <dbReference type="EMBL" id="GEO29382.1"/>
    </source>
</evidence>
<dbReference type="RefSeq" id="WP_147064402.1">
    <property type="nucleotide sequence ID" value="NZ_BAAARO010000023.1"/>
</dbReference>
<sequence>MSARTGGWGITPDSHAFPTRRYDLVKEFVIALAVVTMLSVVAALVFSSPDDPAISLQQWARQAPADVVATAAGELAGTTTSAGYGAPYNTAGTGQTLGPVNLQTLPGVTQPVDSAKDLVLDPVRTLTSDAAAVAAVRVWEAASADRQQAWATAYSDALSKAPDGDPAKVAAGDYGPVPAIAAAELQLAESGSLEGLLTSRTSFFGVDSTKALLLLADGTHLEDLARAQNLGGDQWGIMNETGNYPGQPWLWLYSLWYQVPPFATSDNADIQVWALMILLSIGFICIPWIPGLRTLPRHLGVHRLVWRSWNHRR</sequence>
<dbReference type="AlphaFoldDB" id="A0A512CYU1"/>
<keyword evidence="1" id="KW-0472">Membrane</keyword>
<gene>
    <name evidence="2" type="ORF">TAE01_11920</name>
</gene>